<dbReference type="SUPFAM" id="SSF50998">
    <property type="entry name" value="Quinoprotein alcohol dehydrogenase-like"/>
    <property type="match status" value="1"/>
</dbReference>
<evidence type="ECO:0000256" key="2">
    <source>
        <dbReference type="ARBA" id="ARBA00023326"/>
    </source>
</evidence>
<name>A0ABP4TJG4_9ACTN</name>
<dbReference type="InterPro" id="IPR036116">
    <property type="entry name" value="FN3_sf"/>
</dbReference>
<dbReference type="SUPFAM" id="SSF49265">
    <property type="entry name" value="Fibronectin type III"/>
    <property type="match status" value="1"/>
</dbReference>
<evidence type="ECO:0000259" key="3">
    <source>
        <dbReference type="PROSITE" id="PS50853"/>
    </source>
</evidence>
<proteinExistence type="predicted"/>
<feature type="domain" description="Fibronectin type-III" evidence="3">
    <location>
        <begin position="435"/>
        <end position="538"/>
    </location>
</feature>
<gene>
    <name evidence="4" type="ORF">GCM10009765_42290</name>
</gene>
<protein>
    <recommendedName>
        <fullName evidence="3">Fibronectin type-III domain-containing protein</fullName>
    </recommendedName>
</protein>
<dbReference type="InterPro" id="IPR011047">
    <property type="entry name" value="Quinoprotein_ADH-like_sf"/>
</dbReference>
<dbReference type="PROSITE" id="PS50853">
    <property type="entry name" value="FN3"/>
    <property type="match status" value="1"/>
</dbReference>
<evidence type="ECO:0000313" key="5">
    <source>
        <dbReference type="Proteomes" id="UP001500618"/>
    </source>
</evidence>
<dbReference type="Gene3D" id="2.60.40.10">
    <property type="entry name" value="Immunoglobulins"/>
    <property type="match status" value="1"/>
</dbReference>
<organism evidence="4 5">
    <name type="scientific">Fodinicola feengrottensis</name>
    <dbReference type="NCBI Taxonomy" id="435914"/>
    <lineage>
        <taxon>Bacteria</taxon>
        <taxon>Bacillati</taxon>
        <taxon>Actinomycetota</taxon>
        <taxon>Actinomycetes</taxon>
        <taxon>Mycobacteriales</taxon>
        <taxon>Fodinicola</taxon>
    </lineage>
</organism>
<dbReference type="Proteomes" id="UP001500618">
    <property type="component" value="Unassembled WGS sequence"/>
</dbReference>
<dbReference type="EMBL" id="BAAANY010000015">
    <property type="protein sequence ID" value="GAA1688375.1"/>
    <property type="molecule type" value="Genomic_DNA"/>
</dbReference>
<comment type="caution">
    <text evidence="4">The sequence shown here is derived from an EMBL/GenBank/DDBJ whole genome shotgun (WGS) entry which is preliminary data.</text>
</comment>
<reference evidence="5" key="1">
    <citation type="journal article" date="2019" name="Int. J. Syst. Evol. Microbiol.">
        <title>The Global Catalogue of Microorganisms (GCM) 10K type strain sequencing project: providing services to taxonomists for standard genome sequencing and annotation.</title>
        <authorList>
            <consortium name="The Broad Institute Genomics Platform"/>
            <consortium name="The Broad Institute Genome Sequencing Center for Infectious Disease"/>
            <person name="Wu L."/>
            <person name="Ma J."/>
        </authorList>
    </citation>
    <scope>NUCLEOTIDE SEQUENCE [LARGE SCALE GENOMIC DNA]</scope>
    <source>
        <strain evidence="5">JCM 14718</strain>
    </source>
</reference>
<dbReference type="InterPro" id="IPR013783">
    <property type="entry name" value="Ig-like_fold"/>
</dbReference>
<accession>A0ABP4TJG4</accession>
<keyword evidence="1" id="KW-0326">Glycosidase</keyword>
<sequence length="541" mass="56681">MIASLALAPLAHADTAPPAGTPETVTADNLPTWQTNGIVWSLTQSGGTVYAGGNFDHIRPPGTADGDPSQLTRSNLAAFNVATGQPTGFDHAVTGTAYSSTTNPGPECDSVGTNEWLCQAIFRVKAAPDGSALYFGGDFTHVDGEPRSRLAGVSLSTGQLDPAMTPDINGRVRGIAVSATTVYIGGDFTQVDGQTRTRLAALDRATGALLPWAPAADDTVRTLALSSDGSRVIVGGDFPHLNGSNENAIGAVDASTGALTTWNSRPIQSPNGSQFSGVTELVVVGPTVFGGAHGEGGGVFDGRFAVDTNTGTTQWKDTCLGATTTIAVQGGIVYSGSHAHDCSSMGGWSQTNPATYQRLLAETADSGGASKNKLLHWFPSVNTGPADSYYKQGPWAMANDDTYLWVAGEFTKVGGVDQQGLTRFAPKSVAPDINPPEAPFAAPVATNASKTSLKVSWDATWDRDNTATTYQLFRDDGTTPIYTTTVNTNFWTLPTLSFTDTGLVTGSSHYYRVKVADPFNNKRSSPYGDAVTVKCPWFICL</sequence>
<keyword evidence="2" id="KW-0624">Polysaccharide degradation</keyword>
<evidence type="ECO:0000256" key="1">
    <source>
        <dbReference type="ARBA" id="ARBA00023295"/>
    </source>
</evidence>
<evidence type="ECO:0000313" key="4">
    <source>
        <dbReference type="EMBL" id="GAA1688375.1"/>
    </source>
</evidence>
<dbReference type="InterPro" id="IPR003961">
    <property type="entry name" value="FN3_dom"/>
</dbReference>
<keyword evidence="1" id="KW-0378">Hydrolase</keyword>
<keyword evidence="2" id="KW-0119">Carbohydrate metabolism</keyword>
<keyword evidence="5" id="KW-1185">Reference proteome</keyword>